<dbReference type="PANTHER" id="PTHR42693:SF33">
    <property type="entry name" value="ARYLSULFATASE"/>
    <property type="match status" value="1"/>
</dbReference>
<dbReference type="AlphaFoldDB" id="A0A1M4W0Z9"/>
<dbReference type="InterPro" id="IPR050738">
    <property type="entry name" value="Sulfatase"/>
</dbReference>
<comment type="similarity">
    <text evidence="1">Belongs to the sulfatase family.</text>
</comment>
<evidence type="ECO:0000313" key="3">
    <source>
        <dbReference type="EMBL" id="SHE74899.1"/>
    </source>
</evidence>
<gene>
    <name evidence="3" type="ORF">SAMN05443144_10389</name>
</gene>
<sequence length="396" mass="45252">MRLIYQCHTPYIAKMKYIIVLFAIVFSFANQVSMAQNNPERAILFIIDGLHVEAPIKLEMPNFSKLSKQGSLIERTYGIMPYHPTHGEYAEVHTSSYPNPVMMTGTIFLEPNQRMLQHSFDNSAFVANTSSYQSITEGYQFVVQKDGPDKFSVDKAIRILDGEDLDFIRVHLQAAGGAGYQSYTADDDKPYKYNIWDEESPYTDAVREADKQLGRFISELKKIGKWEGTLLVVTSDHGQTKTGWHPILPEESWQFPTIFYGPNVKEGSTLEWGDQIDIIPTIAHLMDVQIPNADGGTGRILYNLITGESNNSPSSSRLLKFNRILARYFTIRAKMLTNSSKHPYLNSSVMLYEREFYGLNRIMDWNNLKSIDSLNNHNEQIVDKMKKELNNAIHQE</sequence>
<dbReference type="InterPro" id="IPR000917">
    <property type="entry name" value="Sulfatase_N"/>
</dbReference>
<dbReference type="Pfam" id="PF00884">
    <property type="entry name" value="Sulfatase"/>
    <property type="match status" value="1"/>
</dbReference>
<dbReference type="Proteomes" id="UP000184041">
    <property type="component" value="Unassembled WGS sequence"/>
</dbReference>
<dbReference type="STRING" id="1194090.SAMN05443144_10389"/>
<dbReference type="InterPro" id="IPR017850">
    <property type="entry name" value="Alkaline_phosphatase_core_sf"/>
</dbReference>
<proteinExistence type="inferred from homology"/>
<accession>A0A1M4W0Z9</accession>
<reference evidence="3 4" key="1">
    <citation type="submission" date="2016-11" db="EMBL/GenBank/DDBJ databases">
        <authorList>
            <person name="Jaros S."/>
            <person name="Januszkiewicz K."/>
            <person name="Wedrychowicz H."/>
        </authorList>
    </citation>
    <scope>NUCLEOTIDE SEQUENCE [LARGE SCALE GENOMIC DNA]</scope>
    <source>
        <strain evidence="3 4">DSM 21986</strain>
    </source>
</reference>
<evidence type="ECO:0000256" key="1">
    <source>
        <dbReference type="ARBA" id="ARBA00008779"/>
    </source>
</evidence>
<dbReference type="PANTHER" id="PTHR42693">
    <property type="entry name" value="ARYLSULFATASE FAMILY MEMBER"/>
    <property type="match status" value="1"/>
</dbReference>
<name>A0A1M4W0Z9_9BACT</name>
<evidence type="ECO:0000259" key="2">
    <source>
        <dbReference type="Pfam" id="PF00884"/>
    </source>
</evidence>
<dbReference type="SUPFAM" id="SSF53649">
    <property type="entry name" value="Alkaline phosphatase-like"/>
    <property type="match status" value="1"/>
</dbReference>
<organism evidence="3 4">
    <name type="scientific">Fodinibius roseus</name>
    <dbReference type="NCBI Taxonomy" id="1194090"/>
    <lineage>
        <taxon>Bacteria</taxon>
        <taxon>Pseudomonadati</taxon>
        <taxon>Balneolota</taxon>
        <taxon>Balneolia</taxon>
        <taxon>Balneolales</taxon>
        <taxon>Balneolaceae</taxon>
        <taxon>Fodinibius</taxon>
    </lineage>
</organism>
<dbReference type="Gene3D" id="3.40.720.10">
    <property type="entry name" value="Alkaline Phosphatase, subunit A"/>
    <property type="match status" value="1"/>
</dbReference>
<dbReference type="EMBL" id="FQUS01000003">
    <property type="protein sequence ID" value="SHE74899.1"/>
    <property type="molecule type" value="Genomic_DNA"/>
</dbReference>
<feature type="domain" description="Sulfatase N-terminal" evidence="2">
    <location>
        <begin position="117"/>
        <end position="288"/>
    </location>
</feature>
<protein>
    <submittedName>
        <fullName evidence="3">Sulfatase</fullName>
    </submittedName>
</protein>
<evidence type="ECO:0000313" key="4">
    <source>
        <dbReference type="Proteomes" id="UP000184041"/>
    </source>
</evidence>
<dbReference type="OrthoDB" id="9791578at2"/>
<keyword evidence="4" id="KW-1185">Reference proteome</keyword>
<dbReference type="GO" id="GO:0004065">
    <property type="term" value="F:arylsulfatase activity"/>
    <property type="evidence" value="ECO:0007669"/>
    <property type="project" value="TreeGrafter"/>
</dbReference>